<sequence length="293" mass="31765">MTSSSRPDARVPLCVLLSLLLFGVSVGLASDGLQHGVWDVSTLLPGRGAVPPNYELTVEPGRWTVTERDGGRLGRFLDAAAARVGLVYTGVPGDAHALCRMPEALSLRLAAAQTDEGMRLECQSVWLTPAEVREFAQNGVLHRRLEPAELLYSVVNGTCVATPWRVQELYVTKAAEDTVLLTGVFLHDTATAAEGRCHAHFELRRRSAVATTSSALSNAYGPITMLIIVVAVRMLPRYVLTRRGQLDKTSFRGKNPAQLTPAQRLRLLRQQREIIEKMKAEDRASASAGAAGG</sequence>
<dbReference type="EMBL" id="JAECZO010000099">
    <property type="protein sequence ID" value="KAK7197246.1"/>
    <property type="molecule type" value="Genomic_DNA"/>
</dbReference>
<accession>A0AAW0EVU1</accession>
<dbReference type="Proteomes" id="UP001430356">
    <property type="component" value="Unassembled WGS sequence"/>
</dbReference>
<protein>
    <submittedName>
        <fullName evidence="2">Uncharacterized protein</fullName>
    </submittedName>
</protein>
<evidence type="ECO:0000313" key="3">
    <source>
        <dbReference type="Proteomes" id="UP001430356"/>
    </source>
</evidence>
<comment type="caution">
    <text evidence="2">The sequence shown here is derived from an EMBL/GenBank/DDBJ whole genome shotgun (WGS) entry which is preliminary data.</text>
</comment>
<keyword evidence="3" id="KW-1185">Reference proteome</keyword>
<evidence type="ECO:0000313" key="2">
    <source>
        <dbReference type="EMBL" id="KAK7197246.1"/>
    </source>
</evidence>
<evidence type="ECO:0000256" key="1">
    <source>
        <dbReference type="SAM" id="SignalP"/>
    </source>
</evidence>
<proteinExistence type="predicted"/>
<dbReference type="AlphaFoldDB" id="A0AAW0EVU1"/>
<feature type="chain" id="PRO_5043721080" evidence="1">
    <location>
        <begin position="30"/>
        <end position="293"/>
    </location>
</feature>
<keyword evidence="1" id="KW-0732">Signal</keyword>
<organism evidence="2 3">
    <name type="scientific">Novymonas esmeraldas</name>
    <dbReference type="NCBI Taxonomy" id="1808958"/>
    <lineage>
        <taxon>Eukaryota</taxon>
        <taxon>Discoba</taxon>
        <taxon>Euglenozoa</taxon>
        <taxon>Kinetoplastea</taxon>
        <taxon>Metakinetoplastina</taxon>
        <taxon>Trypanosomatida</taxon>
        <taxon>Trypanosomatidae</taxon>
        <taxon>Novymonas</taxon>
    </lineage>
</organism>
<feature type="signal peptide" evidence="1">
    <location>
        <begin position="1"/>
        <end position="29"/>
    </location>
</feature>
<reference evidence="2 3" key="1">
    <citation type="journal article" date="2021" name="MBio">
        <title>A New Model Trypanosomatid, Novymonas esmeraldas: Genomic Perception of Its 'Candidatus Pandoraea novymonadis' Endosymbiont.</title>
        <authorList>
            <person name="Zakharova A."/>
            <person name="Saura A."/>
            <person name="Butenko A."/>
            <person name="Podesvova L."/>
            <person name="Warmusova S."/>
            <person name="Kostygov A.Y."/>
            <person name="Nenarokova A."/>
            <person name="Lukes J."/>
            <person name="Opperdoes F.R."/>
            <person name="Yurchenko V."/>
        </authorList>
    </citation>
    <scope>NUCLEOTIDE SEQUENCE [LARGE SCALE GENOMIC DNA]</scope>
    <source>
        <strain evidence="2 3">E262AT.01</strain>
    </source>
</reference>
<gene>
    <name evidence="2" type="ORF">NESM_000670700</name>
</gene>
<name>A0AAW0EVU1_9TRYP</name>